<sequence length="38" mass="4237">MAGELSLISLTSFPFNSLDKSPQLISIYGFSKIESKMR</sequence>
<dbReference type="Gramene" id="OMO98596">
    <property type="protein sequence ID" value="OMO98596"/>
    <property type="gene ID" value="CCACVL1_04176"/>
</dbReference>
<name>A0A1R3JUS7_COCAP</name>
<accession>A0A1R3JUS7</accession>
<evidence type="ECO:0000313" key="1">
    <source>
        <dbReference type="EMBL" id="OMO98596.1"/>
    </source>
</evidence>
<proteinExistence type="predicted"/>
<reference evidence="1 2" key="1">
    <citation type="submission" date="2013-09" db="EMBL/GenBank/DDBJ databases">
        <title>Corchorus capsularis genome sequencing.</title>
        <authorList>
            <person name="Alam M."/>
            <person name="Haque M.S."/>
            <person name="Islam M.S."/>
            <person name="Emdad E.M."/>
            <person name="Islam M.M."/>
            <person name="Ahmed B."/>
            <person name="Halim A."/>
            <person name="Hossen Q.M.M."/>
            <person name="Hossain M.Z."/>
            <person name="Ahmed R."/>
            <person name="Khan M.M."/>
            <person name="Islam R."/>
            <person name="Rashid M.M."/>
            <person name="Khan S.A."/>
            <person name="Rahman M.S."/>
            <person name="Alam M."/>
        </authorList>
    </citation>
    <scope>NUCLEOTIDE SEQUENCE [LARGE SCALE GENOMIC DNA]</scope>
    <source>
        <strain evidence="2">cv. CVL-1</strain>
        <tissue evidence="1">Whole seedling</tissue>
    </source>
</reference>
<keyword evidence="2" id="KW-1185">Reference proteome</keyword>
<dbReference type="Proteomes" id="UP000188268">
    <property type="component" value="Unassembled WGS sequence"/>
</dbReference>
<protein>
    <submittedName>
        <fullName evidence="1">Uncharacterized protein</fullName>
    </submittedName>
</protein>
<organism evidence="1 2">
    <name type="scientific">Corchorus capsularis</name>
    <name type="common">Jute</name>
    <dbReference type="NCBI Taxonomy" id="210143"/>
    <lineage>
        <taxon>Eukaryota</taxon>
        <taxon>Viridiplantae</taxon>
        <taxon>Streptophyta</taxon>
        <taxon>Embryophyta</taxon>
        <taxon>Tracheophyta</taxon>
        <taxon>Spermatophyta</taxon>
        <taxon>Magnoliopsida</taxon>
        <taxon>eudicotyledons</taxon>
        <taxon>Gunneridae</taxon>
        <taxon>Pentapetalae</taxon>
        <taxon>rosids</taxon>
        <taxon>malvids</taxon>
        <taxon>Malvales</taxon>
        <taxon>Malvaceae</taxon>
        <taxon>Grewioideae</taxon>
        <taxon>Apeibeae</taxon>
        <taxon>Corchorus</taxon>
    </lineage>
</organism>
<evidence type="ECO:0000313" key="2">
    <source>
        <dbReference type="Proteomes" id="UP000188268"/>
    </source>
</evidence>
<gene>
    <name evidence="1" type="ORF">CCACVL1_04176</name>
</gene>
<dbReference type="AlphaFoldDB" id="A0A1R3JUS7"/>
<dbReference type="EMBL" id="AWWV01007057">
    <property type="protein sequence ID" value="OMO98596.1"/>
    <property type="molecule type" value="Genomic_DNA"/>
</dbReference>
<comment type="caution">
    <text evidence="1">The sequence shown here is derived from an EMBL/GenBank/DDBJ whole genome shotgun (WGS) entry which is preliminary data.</text>
</comment>